<dbReference type="AlphaFoldDB" id="A0A6L5YD82"/>
<keyword evidence="4 9" id="KW-0436">Ligase</keyword>
<dbReference type="NCBIfam" id="TIGR00545">
    <property type="entry name" value="lipoyltrans"/>
    <property type="match status" value="1"/>
</dbReference>
<dbReference type="SUPFAM" id="SSF82649">
    <property type="entry name" value="SufE/NifU"/>
    <property type="match status" value="1"/>
</dbReference>
<dbReference type="CDD" id="cd16443">
    <property type="entry name" value="LplA"/>
    <property type="match status" value="1"/>
</dbReference>
<evidence type="ECO:0000256" key="7">
    <source>
        <dbReference type="ARBA" id="ARBA00048037"/>
    </source>
</evidence>
<dbReference type="GO" id="GO:0009249">
    <property type="term" value="P:protein lipoylation"/>
    <property type="evidence" value="ECO:0007669"/>
    <property type="project" value="InterPro"/>
</dbReference>
<sequence length="346" mass="39338">MCDVKKSRTREENFMDIVRTRLVRSPVCNPWRNLAWEEYLTKNCADDEAIFYLWQNAHTVVVGRNQNAWAECRIELMEKEGVTLARRSTGGGAVYHDLGNLNFSFVVPRERYDMTRQLNVILSALRALGVNAEFTGRNDLTVDGRKFSGNAYQLTRRVGLHHGTLLVDSNMSVLPRYLNVDPEKLKSKGVKSVASRVVNLKEAAPSLTVEKMYAPLEEAFLAEYGRGCATREDSLPDDDLYRDLYARYSSREWLLGRSPQCEAALRRRFAWGGVQLCFDIEDAAVKDLRVFSDAMDGELIRAAEKCLDGQPFEWDVLAQALERAFPQQAEMGDLAAWFREHPALQA</sequence>
<dbReference type="PANTHER" id="PTHR12561:SF3">
    <property type="entry name" value="LIPOYLTRANSFERASE 1, MITOCHONDRIAL"/>
    <property type="match status" value="1"/>
</dbReference>
<dbReference type="InterPro" id="IPR004143">
    <property type="entry name" value="BPL_LPL_catalytic"/>
</dbReference>
<evidence type="ECO:0000256" key="6">
    <source>
        <dbReference type="ARBA" id="ARBA00022840"/>
    </source>
</evidence>
<dbReference type="InterPro" id="IPR045864">
    <property type="entry name" value="aa-tRNA-synth_II/BPL/LPL"/>
</dbReference>
<accession>A0A6L5YD82</accession>
<evidence type="ECO:0000256" key="5">
    <source>
        <dbReference type="ARBA" id="ARBA00022741"/>
    </source>
</evidence>
<comment type="caution">
    <text evidence="9">The sequence shown here is derived from an EMBL/GenBank/DDBJ whole genome shotgun (WGS) entry which is preliminary data.</text>
</comment>
<dbReference type="InterPro" id="IPR019491">
    <property type="entry name" value="Lipoate_protein_ligase_C"/>
</dbReference>
<dbReference type="EMBL" id="VUNH01000008">
    <property type="protein sequence ID" value="MST56038.1"/>
    <property type="molecule type" value="Genomic_DNA"/>
</dbReference>
<dbReference type="Gene3D" id="3.30.930.10">
    <property type="entry name" value="Bira Bifunctional Protein, Domain 2"/>
    <property type="match status" value="1"/>
</dbReference>
<reference evidence="9 10" key="1">
    <citation type="submission" date="2019-08" db="EMBL/GenBank/DDBJ databases">
        <title>In-depth cultivation of the pig gut microbiome towards novel bacterial diversity and tailored functional studies.</title>
        <authorList>
            <person name="Wylensek D."/>
            <person name="Hitch T.C.A."/>
            <person name="Clavel T."/>
        </authorList>
    </citation>
    <scope>NUCLEOTIDE SEQUENCE [LARGE SCALE GENOMIC DNA]</scope>
    <source>
        <strain evidence="9 10">SM-530-WT-4B</strain>
    </source>
</reference>
<keyword evidence="10" id="KW-1185">Reference proteome</keyword>
<dbReference type="GO" id="GO:0016979">
    <property type="term" value="F:lipoate-protein ligase activity"/>
    <property type="evidence" value="ECO:0007669"/>
    <property type="project" value="UniProtKB-EC"/>
</dbReference>
<comment type="pathway">
    <text evidence="2">Protein modification; protein lipoylation via exogenous pathway; protein N(6)-(lipoyl)lysine from lipoate: step 1/2.</text>
</comment>
<dbReference type="Pfam" id="PF21948">
    <property type="entry name" value="LplA-B_cat"/>
    <property type="match status" value="1"/>
</dbReference>
<evidence type="ECO:0000256" key="4">
    <source>
        <dbReference type="ARBA" id="ARBA00022598"/>
    </source>
</evidence>
<evidence type="ECO:0000313" key="9">
    <source>
        <dbReference type="EMBL" id="MST56038.1"/>
    </source>
</evidence>
<protein>
    <recommendedName>
        <fullName evidence="3">lipoate--protein ligase</fullName>
        <ecNumber evidence="3">6.3.1.20</ecNumber>
    </recommendedName>
</protein>
<comment type="pathway">
    <text evidence="1">Protein modification; protein lipoylation via exogenous pathway; protein N(6)-(lipoyl)lysine from lipoate: step 2/2.</text>
</comment>
<evidence type="ECO:0000256" key="2">
    <source>
        <dbReference type="ARBA" id="ARBA00005124"/>
    </source>
</evidence>
<keyword evidence="6" id="KW-0067">ATP-binding</keyword>
<dbReference type="GO" id="GO:0017118">
    <property type="term" value="F:lipoyltransferase activity"/>
    <property type="evidence" value="ECO:0007669"/>
    <property type="project" value="TreeGrafter"/>
</dbReference>
<evidence type="ECO:0000256" key="3">
    <source>
        <dbReference type="ARBA" id="ARBA00012367"/>
    </source>
</evidence>
<proteinExistence type="predicted"/>
<dbReference type="InterPro" id="IPR004562">
    <property type="entry name" value="LipoylTrfase_LipoateP_Ligase"/>
</dbReference>
<dbReference type="PROSITE" id="PS51733">
    <property type="entry name" value="BPL_LPL_CATALYTIC"/>
    <property type="match status" value="1"/>
</dbReference>
<dbReference type="Gene3D" id="3.30.390.50">
    <property type="entry name" value="CO dehydrogenase flavoprotein, C-terminal domain"/>
    <property type="match status" value="1"/>
</dbReference>
<keyword evidence="5" id="KW-0547">Nucleotide-binding</keyword>
<dbReference type="Pfam" id="PF10437">
    <property type="entry name" value="Lip_prot_lig_C"/>
    <property type="match status" value="1"/>
</dbReference>
<gene>
    <name evidence="9" type="ORF">FYJ74_08345</name>
</gene>
<dbReference type="EC" id="6.3.1.20" evidence="3"/>
<organism evidence="9 10">
    <name type="scientific">Pyramidobacter porci</name>
    <dbReference type="NCBI Taxonomy" id="2605789"/>
    <lineage>
        <taxon>Bacteria</taxon>
        <taxon>Thermotogati</taxon>
        <taxon>Synergistota</taxon>
        <taxon>Synergistia</taxon>
        <taxon>Synergistales</taxon>
        <taxon>Dethiosulfovibrionaceae</taxon>
        <taxon>Pyramidobacter</taxon>
    </lineage>
</organism>
<dbReference type="UniPathway" id="UPA00537">
    <property type="reaction ID" value="UER00594"/>
</dbReference>
<dbReference type="Proteomes" id="UP000473699">
    <property type="component" value="Unassembled WGS sequence"/>
</dbReference>
<feature type="domain" description="BPL/LPL catalytic" evidence="8">
    <location>
        <begin position="45"/>
        <end position="228"/>
    </location>
</feature>
<dbReference type="SUPFAM" id="SSF55681">
    <property type="entry name" value="Class II aaRS and biotin synthetases"/>
    <property type="match status" value="1"/>
</dbReference>
<dbReference type="GO" id="GO:0005737">
    <property type="term" value="C:cytoplasm"/>
    <property type="evidence" value="ECO:0007669"/>
    <property type="project" value="TreeGrafter"/>
</dbReference>
<name>A0A6L5YD82_9BACT</name>
<evidence type="ECO:0000313" key="10">
    <source>
        <dbReference type="Proteomes" id="UP000473699"/>
    </source>
</evidence>
<comment type="catalytic activity">
    <reaction evidence="7">
        <text>L-lysyl-[lipoyl-carrier protein] + (R)-lipoate + ATP = N(6)-[(R)-lipoyl]-L-lysyl-[lipoyl-carrier protein] + AMP + diphosphate + H(+)</text>
        <dbReference type="Rhea" id="RHEA:49288"/>
        <dbReference type="Rhea" id="RHEA-COMP:10500"/>
        <dbReference type="Rhea" id="RHEA-COMP:10502"/>
        <dbReference type="ChEBI" id="CHEBI:15378"/>
        <dbReference type="ChEBI" id="CHEBI:29969"/>
        <dbReference type="ChEBI" id="CHEBI:30616"/>
        <dbReference type="ChEBI" id="CHEBI:33019"/>
        <dbReference type="ChEBI" id="CHEBI:83088"/>
        <dbReference type="ChEBI" id="CHEBI:83099"/>
        <dbReference type="ChEBI" id="CHEBI:456215"/>
        <dbReference type="EC" id="6.3.1.20"/>
    </reaction>
</comment>
<dbReference type="GO" id="GO:0005524">
    <property type="term" value="F:ATP binding"/>
    <property type="evidence" value="ECO:0007669"/>
    <property type="project" value="UniProtKB-KW"/>
</dbReference>
<evidence type="ECO:0000259" key="8">
    <source>
        <dbReference type="PROSITE" id="PS51733"/>
    </source>
</evidence>
<dbReference type="PANTHER" id="PTHR12561">
    <property type="entry name" value="LIPOATE-PROTEIN LIGASE"/>
    <property type="match status" value="1"/>
</dbReference>
<evidence type="ECO:0000256" key="1">
    <source>
        <dbReference type="ARBA" id="ARBA00005085"/>
    </source>
</evidence>